<dbReference type="AlphaFoldDB" id="L9X8N3"/>
<gene>
    <name evidence="2" type="ORF">C492_12854</name>
</gene>
<proteinExistence type="predicted"/>
<evidence type="ECO:0000313" key="2">
    <source>
        <dbReference type="EMBL" id="ELY57811.1"/>
    </source>
</evidence>
<organism evidence="2 3">
    <name type="scientific">Natronococcus jeotgali DSM 18795</name>
    <dbReference type="NCBI Taxonomy" id="1227498"/>
    <lineage>
        <taxon>Archaea</taxon>
        <taxon>Methanobacteriati</taxon>
        <taxon>Methanobacteriota</taxon>
        <taxon>Stenosarchaea group</taxon>
        <taxon>Halobacteria</taxon>
        <taxon>Halobacteriales</taxon>
        <taxon>Natrialbaceae</taxon>
        <taxon>Natronococcus</taxon>
    </lineage>
</organism>
<keyword evidence="3" id="KW-1185">Reference proteome</keyword>
<evidence type="ECO:0000313" key="3">
    <source>
        <dbReference type="Proteomes" id="UP000011531"/>
    </source>
</evidence>
<comment type="caution">
    <text evidence="2">The sequence shown here is derived from an EMBL/GenBank/DDBJ whole genome shotgun (WGS) entry which is preliminary data.</text>
</comment>
<accession>L9X8N3</accession>
<dbReference type="STRING" id="1227498.C492_12854"/>
<dbReference type="Proteomes" id="UP000011531">
    <property type="component" value="Unassembled WGS sequence"/>
</dbReference>
<reference evidence="2 3" key="1">
    <citation type="journal article" date="2014" name="PLoS Genet.">
        <title>Phylogenetically driven sequencing of extremely halophilic archaea reveals strategies for static and dynamic osmo-response.</title>
        <authorList>
            <person name="Becker E.A."/>
            <person name="Seitzer P.M."/>
            <person name="Tritt A."/>
            <person name="Larsen D."/>
            <person name="Krusor M."/>
            <person name="Yao A.I."/>
            <person name="Wu D."/>
            <person name="Madern D."/>
            <person name="Eisen J.A."/>
            <person name="Darling A.E."/>
            <person name="Facciotti M.T."/>
        </authorList>
    </citation>
    <scope>NUCLEOTIDE SEQUENCE [LARGE SCALE GENOMIC DNA]</scope>
    <source>
        <strain evidence="2 3">DSM 18795</strain>
    </source>
</reference>
<name>L9X8N3_9EURY</name>
<feature type="compositionally biased region" description="Polar residues" evidence="1">
    <location>
        <begin position="37"/>
        <end position="51"/>
    </location>
</feature>
<protein>
    <submittedName>
        <fullName evidence="2">Uncharacterized protein</fullName>
    </submittedName>
</protein>
<feature type="region of interest" description="Disordered" evidence="1">
    <location>
        <begin position="1"/>
        <end position="54"/>
    </location>
</feature>
<evidence type="ECO:0000256" key="1">
    <source>
        <dbReference type="SAM" id="MobiDB-lite"/>
    </source>
</evidence>
<feature type="compositionally biased region" description="Basic and acidic residues" evidence="1">
    <location>
        <begin position="7"/>
        <end position="24"/>
    </location>
</feature>
<dbReference type="RefSeq" id="WP_008424037.1">
    <property type="nucleotide sequence ID" value="NZ_AOIA01000116.1"/>
</dbReference>
<dbReference type="EMBL" id="AOIA01000116">
    <property type="protein sequence ID" value="ELY57811.1"/>
    <property type="molecule type" value="Genomic_DNA"/>
</dbReference>
<sequence length="89" mass="9756">MRTTGSRIERGTRSPPSTDERGERLGTGVRLEDDTLVVSSGRTDETLTPTDGTEARSGGVLTVLCRSDFDAGPLRAVESDYWKRNILTR</sequence>